<keyword evidence="5" id="KW-1185">Reference proteome</keyword>
<dbReference type="Pfam" id="PF00106">
    <property type="entry name" value="adh_short"/>
    <property type="match status" value="1"/>
</dbReference>
<accession>A0ABR7MMS4</accession>
<dbReference type="RefSeq" id="WP_187320636.1">
    <property type="nucleotide sequence ID" value="NZ_JACSCY010000014.1"/>
</dbReference>
<dbReference type="PROSITE" id="PS00061">
    <property type="entry name" value="ADH_SHORT"/>
    <property type="match status" value="1"/>
</dbReference>
<evidence type="ECO:0000256" key="3">
    <source>
        <dbReference type="RuleBase" id="RU000363"/>
    </source>
</evidence>
<proteinExistence type="inferred from homology"/>
<keyword evidence="2" id="KW-0560">Oxidoreductase</keyword>
<dbReference type="Gene3D" id="3.40.50.720">
    <property type="entry name" value="NAD(P)-binding Rossmann-like Domain"/>
    <property type="match status" value="1"/>
</dbReference>
<sequence>MNLRHQTILLTGGTSGLGYEFAAQLLALGNTVLLTGRDPAKLAQVRQQLPGVHTLQSDVSDPAAIAQLYEQVTAQFPQLSILINNAGQMRKLDLLASAQQVPELTRELDVNLAGPMRMVQQFLPHLLRQPAAAILNVTSGLALTPYPLAPVYGASKAGLRAYTKALRVQLQGTPVQVFELVAPAAKTPLSTPFAGDVAEKDLMAPRPLIAQTLRAMQTNQWEVYPGLAKMLRLLSRVAPDLLLRQLSKGVRESLARR</sequence>
<dbReference type="PRINTS" id="PR00080">
    <property type="entry name" value="SDRFAMILY"/>
</dbReference>
<evidence type="ECO:0000256" key="2">
    <source>
        <dbReference type="ARBA" id="ARBA00023002"/>
    </source>
</evidence>
<organism evidence="4 5">
    <name type="scientific">Hymenobacter citatus</name>
    <dbReference type="NCBI Taxonomy" id="2763506"/>
    <lineage>
        <taxon>Bacteria</taxon>
        <taxon>Pseudomonadati</taxon>
        <taxon>Bacteroidota</taxon>
        <taxon>Cytophagia</taxon>
        <taxon>Cytophagales</taxon>
        <taxon>Hymenobacteraceae</taxon>
        <taxon>Hymenobacter</taxon>
    </lineage>
</organism>
<comment type="similarity">
    <text evidence="1 3">Belongs to the short-chain dehydrogenases/reductases (SDR) family.</text>
</comment>
<dbReference type="InterPro" id="IPR002347">
    <property type="entry name" value="SDR_fam"/>
</dbReference>
<dbReference type="PANTHER" id="PTHR44196:SF1">
    <property type="entry name" value="DEHYDROGENASE_REDUCTASE SDR FAMILY MEMBER 7B"/>
    <property type="match status" value="1"/>
</dbReference>
<comment type="caution">
    <text evidence="4">The sequence shown here is derived from an EMBL/GenBank/DDBJ whole genome shotgun (WGS) entry which is preliminary data.</text>
</comment>
<dbReference type="PANTHER" id="PTHR44196">
    <property type="entry name" value="DEHYDROGENASE/REDUCTASE SDR FAMILY MEMBER 7B"/>
    <property type="match status" value="1"/>
</dbReference>
<evidence type="ECO:0000313" key="4">
    <source>
        <dbReference type="EMBL" id="MBC6612384.1"/>
    </source>
</evidence>
<dbReference type="EMBL" id="JACSCY010000014">
    <property type="protein sequence ID" value="MBC6612384.1"/>
    <property type="molecule type" value="Genomic_DNA"/>
</dbReference>
<reference evidence="4 5" key="1">
    <citation type="submission" date="2020-08" db="EMBL/GenBank/DDBJ databases">
        <title>Hymenobacter sp.</title>
        <authorList>
            <person name="Kim M.K."/>
        </authorList>
    </citation>
    <scope>NUCLEOTIDE SEQUENCE [LARGE SCALE GENOMIC DNA]</scope>
    <source>
        <strain evidence="4 5">BT507</strain>
    </source>
</reference>
<evidence type="ECO:0000256" key="1">
    <source>
        <dbReference type="ARBA" id="ARBA00006484"/>
    </source>
</evidence>
<evidence type="ECO:0000313" key="5">
    <source>
        <dbReference type="Proteomes" id="UP000622017"/>
    </source>
</evidence>
<dbReference type="Proteomes" id="UP000622017">
    <property type="component" value="Unassembled WGS sequence"/>
</dbReference>
<gene>
    <name evidence="4" type="ORF">H8B15_15780</name>
</gene>
<name>A0ABR7MMS4_9BACT</name>
<dbReference type="InterPro" id="IPR020904">
    <property type="entry name" value="Sc_DH/Rdtase_CS"/>
</dbReference>
<dbReference type="InterPro" id="IPR036291">
    <property type="entry name" value="NAD(P)-bd_dom_sf"/>
</dbReference>
<dbReference type="SUPFAM" id="SSF51735">
    <property type="entry name" value="NAD(P)-binding Rossmann-fold domains"/>
    <property type="match status" value="1"/>
</dbReference>
<dbReference type="PRINTS" id="PR00081">
    <property type="entry name" value="GDHRDH"/>
</dbReference>
<protein>
    <submittedName>
        <fullName evidence="4">SDR family NAD(P)-dependent oxidoreductase</fullName>
    </submittedName>
</protein>